<sequence>MSRRMIHVFENVLPSAGVRQVYTLMNEVKQHMIDSRLNDNLSG</sequence>
<dbReference type="AlphaFoldDB" id="A0A381YYC6"/>
<reference evidence="1" key="1">
    <citation type="submission" date="2018-05" db="EMBL/GenBank/DDBJ databases">
        <authorList>
            <person name="Lanie J.A."/>
            <person name="Ng W.-L."/>
            <person name="Kazmierczak K.M."/>
            <person name="Andrzejewski T.M."/>
            <person name="Davidsen T.M."/>
            <person name="Wayne K.J."/>
            <person name="Tettelin H."/>
            <person name="Glass J.I."/>
            <person name="Rusch D."/>
            <person name="Podicherti R."/>
            <person name="Tsui H.-C.T."/>
            <person name="Winkler M.E."/>
        </authorList>
    </citation>
    <scope>NUCLEOTIDE SEQUENCE</scope>
</reference>
<organism evidence="1">
    <name type="scientific">marine metagenome</name>
    <dbReference type="NCBI Taxonomy" id="408172"/>
    <lineage>
        <taxon>unclassified sequences</taxon>
        <taxon>metagenomes</taxon>
        <taxon>ecological metagenomes</taxon>
    </lineage>
</organism>
<proteinExistence type="predicted"/>
<evidence type="ECO:0000313" key="1">
    <source>
        <dbReference type="EMBL" id="SVA81632.1"/>
    </source>
</evidence>
<protein>
    <submittedName>
        <fullName evidence="1">Uncharacterized protein</fullName>
    </submittedName>
</protein>
<name>A0A381YYC6_9ZZZZ</name>
<gene>
    <name evidence="1" type="ORF">METZ01_LOCUS134486</name>
</gene>
<dbReference type="EMBL" id="UINC01019293">
    <property type="protein sequence ID" value="SVA81632.1"/>
    <property type="molecule type" value="Genomic_DNA"/>
</dbReference>
<accession>A0A381YYC6</accession>